<keyword evidence="2" id="KW-1185">Reference proteome</keyword>
<dbReference type="SUPFAM" id="SSF53474">
    <property type="entry name" value="alpha/beta-Hydrolases"/>
    <property type="match status" value="1"/>
</dbReference>
<name>A0ABN5YLT6_9MYCO</name>
<evidence type="ECO:0008006" key="3">
    <source>
        <dbReference type="Google" id="ProtNLM"/>
    </source>
</evidence>
<gene>
    <name evidence="1" type="ORF">MAUB_05500</name>
</gene>
<dbReference type="EMBL" id="AP022577">
    <property type="protein sequence ID" value="BBX82677.1"/>
    <property type="molecule type" value="Genomic_DNA"/>
</dbReference>
<proteinExistence type="predicted"/>
<organism evidence="1 2">
    <name type="scientific">Mycolicibacterium aubagnense</name>
    <dbReference type="NCBI Taxonomy" id="319707"/>
    <lineage>
        <taxon>Bacteria</taxon>
        <taxon>Bacillati</taxon>
        <taxon>Actinomycetota</taxon>
        <taxon>Actinomycetes</taxon>
        <taxon>Mycobacteriales</taxon>
        <taxon>Mycobacteriaceae</taxon>
        <taxon>Mycolicibacterium</taxon>
    </lineage>
</organism>
<dbReference type="Proteomes" id="UP000465609">
    <property type="component" value="Chromosome"/>
</dbReference>
<evidence type="ECO:0000313" key="2">
    <source>
        <dbReference type="Proteomes" id="UP000465609"/>
    </source>
</evidence>
<protein>
    <recommendedName>
        <fullName evidence="3">Alpha/beta hydrolase</fullName>
    </recommendedName>
</protein>
<dbReference type="RefSeq" id="WP_234884114.1">
    <property type="nucleotide sequence ID" value="NZ_AP022577.1"/>
</dbReference>
<sequence>MHFISEKRLDDGSLERAFNLGDIPGILWTPASAPAPLILVGHPGGLPAMYPRVASRARRSLANGFAAATIELPGCGDRPRLADAEQARADLRRALSVGAPVDDIVDRLVLPLVEAAVPEWRHLLDVLLSLPEISGPVGYSGGLIAIGIRLAVVESRIAAAGLFAGSFVPRSMFGEARRITIPLHVLLQWDDESNDRQQALNLFDAFGSHEKTLQANMGGHTGVPQFAGEDAARFFTRHLMPIGRLRSGAARTLTARGPDVAPLWS</sequence>
<reference evidence="1 2" key="1">
    <citation type="journal article" date="2019" name="Emerg. Microbes Infect.">
        <title>Comprehensive subspecies identification of 175 nontuberculous mycobacteria species based on 7547 genomic profiles.</title>
        <authorList>
            <person name="Matsumoto Y."/>
            <person name="Kinjo T."/>
            <person name="Motooka D."/>
            <person name="Nabeya D."/>
            <person name="Jung N."/>
            <person name="Uechi K."/>
            <person name="Horii T."/>
            <person name="Iida T."/>
            <person name="Fujita J."/>
            <person name="Nakamura S."/>
        </authorList>
    </citation>
    <scope>NUCLEOTIDE SEQUENCE [LARGE SCALE GENOMIC DNA]</scope>
    <source>
        <strain evidence="1 2">JCM 15296</strain>
    </source>
</reference>
<dbReference type="Gene3D" id="3.40.50.1820">
    <property type="entry name" value="alpha/beta hydrolase"/>
    <property type="match status" value="1"/>
</dbReference>
<accession>A0ABN5YLT6</accession>
<evidence type="ECO:0000313" key="1">
    <source>
        <dbReference type="EMBL" id="BBX82677.1"/>
    </source>
</evidence>
<dbReference type="InterPro" id="IPR029058">
    <property type="entry name" value="AB_hydrolase_fold"/>
</dbReference>